<dbReference type="CDD" id="cd19215">
    <property type="entry name" value="PR-SET_ZFPM1"/>
    <property type="match status" value="1"/>
</dbReference>
<protein>
    <recommendedName>
        <fullName evidence="12">Zinc finger protein ZFPM1</fullName>
    </recommendedName>
    <alternativeName>
        <fullName evidence="13">Friend of GATA protein 1</fullName>
    </alternativeName>
</protein>
<dbReference type="InterPro" id="IPR039746">
    <property type="entry name" value="FOG"/>
</dbReference>
<evidence type="ECO:0000256" key="14">
    <source>
        <dbReference type="PROSITE-ProRule" id="PRU00042"/>
    </source>
</evidence>
<reference evidence="18 19" key="2">
    <citation type="submission" date="2019-04" db="EMBL/GenBank/DDBJ databases">
        <title>The genome sequence of big-headed turtle.</title>
        <authorList>
            <person name="Gong S."/>
        </authorList>
    </citation>
    <scope>NUCLEOTIDE SEQUENCE [LARGE SCALE GENOMIC DNA]</scope>
    <source>
        <strain evidence="18">DO16091913</strain>
        <tissue evidence="18">Muscle</tissue>
    </source>
</reference>
<dbReference type="PROSITE" id="PS51810">
    <property type="entry name" value="ZF_CCHC_FOG"/>
    <property type="match status" value="5"/>
</dbReference>
<dbReference type="GO" id="GO:0008270">
    <property type="term" value="F:zinc ion binding"/>
    <property type="evidence" value="ECO:0007669"/>
    <property type="project" value="UniProtKB-KW"/>
</dbReference>
<dbReference type="EMBL" id="QXTE01000355">
    <property type="protein sequence ID" value="TFJ99000.1"/>
    <property type="molecule type" value="Genomic_DNA"/>
</dbReference>
<gene>
    <name evidence="18" type="ORF">DR999_PMT19017</name>
</gene>
<dbReference type="InterPro" id="IPR034731">
    <property type="entry name" value="Znf_CCHC_FOG"/>
</dbReference>
<feature type="region of interest" description="Disordered" evidence="15">
    <location>
        <begin position="915"/>
        <end position="934"/>
    </location>
</feature>
<evidence type="ECO:0000256" key="15">
    <source>
        <dbReference type="SAM" id="MobiDB-lite"/>
    </source>
</evidence>
<dbReference type="PANTHER" id="PTHR12958">
    <property type="entry name" value="FRIEND OF GATA2-RELATED"/>
    <property type="match status" value="1"/>
</dbReference>
<reference evidence="18 19" key="1">
    <citation type="submission" date="2019-04" db="EMBL/GenBank/DDBJ databases">
        <title>Draft genome of the big-headed turtle Platysternon megacephalum.</title>
        <authorList>
            <person name="Gong S."/>
        </authorList>
    </citation>
    <scope>NUCLEOTIDE SEQUENCE [LARGE SCALE GENOMIC DNA]</scope>
    <source>
        <strain evidence="18">DO16091913</strain>
        <tissue evidence="18">Muscle</tissue>
    </source>
</reference>
<dbReference type="GO" id="GO:0007507">
    <property type="term" value="P:heart development"/>
    <property type="evidence" value="ECO:0007669"/>
    <property type="project" value="TreeGrafter"/>
</dbReference>
<feature type="compositionally biased region" description="Basic and acidic residues" evidence="15">
    <location>
        <begin position="118"/>
        <end position="135"/>
    </location>
</feature>
<evidence type="ECO:0000256" key="3">
    <source>
        <dbReference type="ARBA" id="ARBA00022723"/>
    </source>
</evidence>
<dbReference type="GO" id="GO:0030219">
    <property type="term" value="P:megakaryocyte differentiation"/>
    <property type="evidence" value="ECO:0007669"/>
    <property type="project" value="TreeGrafter"/>
</dbReference>
<dbReference type="GO" id="GO:0048646">
    <property type="term" value="P:anatomical structure formation involved in morphogenesis"/>
    <property type="evidence" value="ECO:0007669"/>
    <property type="project" value="UniProtKB-ARBA"/>
</dbReference>
<dbReference type="GO" id="GO:0005634">
    <property type="term" value="C:nucleus"/>
    <property type="evidence" value="ECO:0007669"/>
    <property type="project" value="UniProtKB-SubCell"/>
</dbReference>
<evidence type="ECO:0000259" key="16">
    <source>
        <dbReference type="PROSITE" id="PS50157"/>
    </source>
</evidence>
<dbReference type="PROSITE" id="PS50157">
    <property type="entry name" value="ZINC_FINGER_C2H2_2"/>
    <property type="match status" value="2"/>
</dbReference>
<dbReference type="InterPro" id="IPR036236">
    <property type="entry name" value="Znf_C2H2_sf"/>
</dbReference>
<evidence type="ECO:0000256" key="1">
    <source>
        <dbReference type="ARBA" id="ARBA00004123"/>
    </source>
</evidence>
<evidence type="ECO:0000256" key="4">
    <source>
        <dbReference type="ARBA" id="ARBA00022737"/>
    </source>
</evidence>
<keyword evidence="6" id="KW-0862">Zinc</keyword>
<dbReference type="GO" id="GO:0045944">
    <property type="term" value="P:positive regulation of transcription by RNA polymerase II"/>
    <property type="evidence" value="ECO:0007669"/>
    <property type="project" value="TreeGrafter"/>
</dbReference>
<dbReference type="GO" id="GO:0030218">
    <property type="term" value="P:erythrocyte differentiation"/>
    <property type="evidence" value="ECO:0007669"/>
    <property type="project" value="TreeGrafter"/>
</dbReference>
<dbReference type="GO" id="GO:0045637">
    <property type="term" value="P:regulation of myeloid cell differentiation"/>
    <property type="evidence" value="ECO:0007669"/>
    <property type="project" value="UniProtKB-ARBA"/>
</dbReference>
<dbReference type="Pfam" id="PF25445">
    <property type="entry name" value="CCHC_ZFPM2"/>
    <property type="match status" value="1"/>
</dbReference>
<feature type="region of interest" description="Disordered" evidence="15">
    <location>
        <begin position="173"/>
        <end position="195"/>
    </location>
</feature>
<feature type="compositionally biased region" description="Low complexity" evidence="15">
    <location>
        <begin position="792"/>
        <end position="804"/>
    </location>
</feature>
<feature type="region of interest" description="Disordered" evidence="15">
    <location>
        <begin position="709"/>
        <end position="812"/>
    </location>
</feature>
<evidence type="ECO:0000256" key="10">
    <source>
        <dbReference type="ARBA" id="ARBA00023163"/>
    </source>
</evidence>
<dbReference type="Pfam" id="PF21182">
    <property type="entry name" value="FOG1-like_PR"/>
    <property type="match status" value="1"/>
</dbReference>
<dbReference type="OrthoDB" id="8742770at2759"/>
<dbReference type="Gene3D" id="3.30.160.60">
    <property type="entry name" value="Classic Zinc Finger"/>
    <property type="match status" value="2"/>
</dbReference>
<dbReference type="GO" id="GO:0061629">
    <property type="term" value="F:RNA polymerase II-specific DNA-binding transcription factor binding"/>
    <property type="evidence" value="ECO:0007669"/>
    <property type="project" value="InterPro"/>
</dbReference>
<evidence type="ECO:0000256" key="2">
    <source>
        <dbReference type="ARBA" id="ARBA00022491"/>
    </source>
</evidence>
<dbReference type="GO" id="GO:0051241">
    <property type="term" value="P:negative regulation of multicellular organismal process"/>
    <property type="evidence" value="ECO:0007669"/>
    <property type="project" value="UniProtKB-ARBA"/>
</dbReference>
<feature type="compositionally biased region" description="Basic and acidic residues" evidence="15">
    <location>
        <begin position="769"/>
        <end position="779"/>
    </location>
</feature>
<dbReference type="PROSITE" id="PS00028">
    <property type="entry name" value="ZINC_FINGER_C2H2_1"/>
    <property type="match status" value="2"/>
</dbReference>
<dbReference type="FunFam" id="3.30.160.60:FF:001079">
    <property type="entry name" value="zinc finger protein ZFPM1 isoform X2"/>
    <property type="match status" value="1"/>
</dbReference>
<feature type="domain" description="C2H2-type" evidence="16">
    <location>
        <begin position="347"/>
        <end position="376"/>
    </location>
</feature>
<evidence type="ECO:0000256" key="12">
    <source>
        <dbReference type="ARBA" id="ARBA00074643"/>
    </source>
</evidence>
<feature type="compositionally biased region" description="Low complexity" evidence="15">
    <location>
        <begin position="915"/>
        <end position="929"/>
    </location>
</feature>
<evidence type="ECO:0000256" key="9">
    <source>
        <dbReference type="ARBA" id="ARBA00023159"/>
    </source>
</evidence>
<keyword evidence="10" id="KW-0804">Transcription</keyword>
<evidence type="ECO:0000256" key="5">
    <source>
        <dbReference type="ARBA" id="ARBA00022771"/>
    </source>
</evidence>
<dbReference type="Pfam" id="PF00096">
    <property type="entry name" value="zf-C2H2"/>
    <property type="match status" value="1"/>
</dbReference>
<dbReference type="SUPFAM" id="SSF57667">
    <property type="entry name" value="beta-beta-alpha zinc fingers"/>
    <property type="match status" value="6"/>
</dbReference>
<feature type="domain" description="CCHC FOG-type" evidence="17">
    <location>
        <begin position="295"/>
        <end position="328"/>
    </location>
</feature>
<evidence type="ECO:0000259" key="17">
    <source>
        <dbReference type="PROSITE" id="PS51810"/>
    </source>
</evidence>
<feature type="domain" description="CCHC FOG-type" evidence="17">
    <location>
        <begin position="948"/>
        <end position="981"/>
    </location>
</feature>
<evidence type="ECO:0000256" key="13">
    <source>
        <dbReference type="ARBA" id="ARBA00082476"/>
    </source>
</evidence>
<keyword evidence="3" id="KW-0479">Metal-binding</keyword>
<evidence type="ECO:0000256" key="6">
    <source>
        <dbReference type="ARBA" id="ARBA00022833"/>
    </source>
</evidence>
<dbReference type="InterPro" id="IPR013087">
    <property type="entry name" value="Znf_C2H2_type"/>
</dbReference>
<feature type="domain" description="CCHC FOG-type" evidence="17">
    <location>
        <begin position="808"/>
        <end position="841"/>
    </location>
</feature>
<keyword evidence="8" id="KW-0238">DNA-binding</keyword>
<feature type="region of interest" description="Disordered" evidence="15">
    <location>
        <begin position="994"/>
        <end position="1020"/>
    </location>
</feature>
<organism evidence="18 19">
    <name type="scientific">Platysternon megacephalum</name>
    <name type="common">big-headed turtle</name>
    <dbReference type="NCBI Taxonomy" id="55544"/>
    <lineage>
        <taxon>Eukaryota</taxon>
        <taxon>Metazoa</taxon>
        <taxon>Chordata</taxon>
        <taxon>Craniata</taxon>
        <taxon>Vertebrata</taxon>
        <taxon>Euteleostomi</taxon>
        <taxon>Archelosauria</taxon>
        <taxon>Testudinata</taxon>
        <taxon>Testudines</taxon>
        <taxon>Cryptodira</taxon>
        <taxon>Durocryptodira</taxon>
        <taxon>Testudinoidea</taxon>
        <taxon>Platysternidae</taxon>
        <taxon>Platysternon</taxon>
    </lineage>
</organism>
<keyword evidence="4" id="KW-0677">Repeat</keyword>
<evidence type="ECO:0000256" key="8">
    <source>
        <dbReference type="ARBA" id="ARBA00023125"/>
    </source>
</evidence>
<keyword evidence="11" id="KW-0539">Nucleus</keyword>
<feature type="compositionally biased region" description="Acidic residues" evidence="15">
    <location>
        <begin position="18"/>
        <end position="27"/>
    </location>
</feature>
<keyword evidence="9" id="KW-0010">Activator</keyword>
<name>A0A4D9DNG9_9SAUR</name>
<dbReference type="GO" id="GO:0001817">
    <property type="term" value="P:regulation of cytokine production"/>
    <property type="evidence" value="ECO:0007669"/>
    <property type="project" value="UniProtKB-ARBA"/>
</dbReference>
<feature type="compositionally biased region" description="Polar residues" evidence="15">
    <location>
        <begin position="502"/>
        <end position="511"/>
    </location>
</feature>
<dbReference type="GO" id="GO:0003677">
    <property type="term" value="F:DNA binding"/>
    <property type="evidence" value="ECO:0007669"/>
    <property type="project" value="UniProtKB-KW"/>
</dbReference>
<keyword evidence="7" id="KW-0805">Transcription regulation</keyword>
<proteinExistence type="predicted"/>
<evidence type="ECO:0000313" key="19">
    <source>
        <dbReference type="Proteomes" id="UP000297703"/>
    </source>
</evidence>
<dbReference type="STRING" id="55544.A0A4D9DNG9"/>
<comment type="subcellular location">
    <subcellularLocation>
        <location evidence="1">Nucleus</location>
    </subcellularLocation>
</comment>
<feature type="domain" description="CCHC FOG-type" evidence="17">
    <location>
        <begin position="674"/>
        <end position="707"/>
    </location>
</feature>
<dbReference type="SMART" id="SM00355">
    <property type="entry name" value="ZnF_C2H2"/>
    <property type="match status" value="10"/>
</dbReference>
<dbReference type="Pfam" id="PF12874">
    <property type="entry name" value="zf-met"/>
    <property type="match status" value="1"/>
</dbReference>
<evidence type="ECO:0000313" key="18">
    <source>
        <dbReference type="EMBL" id="TFJ99000.1"/>
    </source>
</evidence>
<feature type="region of interest" description="Disordered" evidence="15">
    <location>
        <begin position="501"/>
        <end position="619"/>
    </location>
</feature>
<keyword evidence="5 14" id="KW-0863">Zinc-finger</keyword>
<comment type="caution">
    <text evidence="18">The sequence shown here is derived from an EMBL/GenBank/DDBJ whole genome shotgun (WGS) entry which is preliminary data.</text>
</comment>
<dbReference type="GO" id="GO:0002521">
    <property type="term" value="P:leukocyte differentiation"/>
    <property type="evidence" value="ECO:0007669"/>
    <property type="project" value="UniProtKB-ARBA"/>
</dbReference>
<feature type="compositionally biased region" description="Pro residues" evidence="15">
    <location>
        <begin position="1118"/>
        <end position="1130"/>
    </location>
</feature>
<dbReference type="AlphaFoldDB" id="A0A4D9DNG9"/>
<feature type="compositionally biased region" description="Low complexity" evidence="15">
    <location>
        <begin position="571"/>
        <end position="594"/>
    </location>
</feature>
<dbReference type="GO" id="GO:0003714">
    <property type="term" value="F:transcription corepressor activity"/>
    <property type="evidence" value="ECO:0007669"/>
    <property type="project" value="UniProtKB-ARBA"/>
</dbReference>
<feature type="compositionally biased region" description="Low complexity" evidence="15">
    <location>
        <begin position="51"/>
        <end position="64"/>
    </location>
</feature>
<sequence>MSRRKQSNPRQIKRSFGEMEEGDDAPAEENSQAEREGEASAQNGSAECDASSPPGSEGEPPGSGARCCTNAEEKDSPCPSSFQSKHKARGDRWRRTNGGARGGQNDRLWSPRTSCLEAESKEASESPKESKKQEPGENPPEPNPWNGPDDLELVALEGESRVRARWSLPEGLSWGPYPGNIHSEPASPGQSETSPPVTLMLGDERCWLARLPLVSGEADANSVIYRKGELIWCKTTQAIVEKELLSAFVMAEPQGIPNHTVKSEPGDSTYPAMLHADIQLLPQQAGMAAILATAVVNKDVFPCKDCGIWYRSERNLQAHLMYYCASRQNSSSPAVDEKPKETYPNERVCPFPQCKKSCPSASSLEIHMRSHSGERPFVCLICLSAFTTKANCERHLKVHTDTLNGVCHSCGFISTTRDILYSHLVTNHMICQPGSKGEVYSPGPGLPAAKPLTPGPSQPSGTPILKCSLCGSVADSLASLRQHVVLHGPLPAVLGGAEPTLSLAQPESPANTLAVKPSPADEVENGEARPPHAEGCPSASSSSGEVAPPLRIKEEPTDSPGGEAEVAKGISPAEPAASPTSEPEASSRASSPRSLHSVKVKSEIVSPTPGSSPVPSEPGVGTAGGTIFLPQYMFSHEATVVPQASEILAKMSELVHSRLKQGHGTVPPALYPSTPVPKGATCFECEITFNNINNYYVHKRLYCSSRHLAEDSPPGARKAKAPPATPKGPATPGALLSPQPPAAVEGQGPPSQEGEAARDASPPAPAAEAKPEIKVEEGGAKAGSPEADGAGPASEDSQSPSSSVDDADDDPSKTVCEACNIRFSRHETYMVHKRFYCASRHDPPLRRPNAPKAPFLHQPVRTRKRRKLYEIHATANPALGPAHHLAGATDPLAGGTRPEVPPMLSALISVAKVHGAAPSPSSSPDADGPIDLSKKPRLQGEVLPASLLPLADYHECTACRISFNSLDSYLAHKKYYCPAVPLQAGTLEQLHKIKGPVPPPSKARGSGAPENPDVPGEEPDGVRVKVEKAVLSVALPATYPCASGVDSLQRYASTKALHLPGAKVPLAVCPYCPLNGAVKGDLIEHFRNAHGLFGAKPGAGPGLPEAVLQAAARTPESSLPPLPAASPPQPLARLRKDSLNGKEPATSSASNGSPLPAGSPRPSLPVSPAAPLNMSPVPEALREPGLTPATPPGFTDKSVQTAPSKALPSPVPNGNHRYCRLCNIKFSSLSTFIAHKKYYCSSHAAEHVK</sequence>
<keyword evidence="2" id="KW-0678">Repressor</keyword>
<accession>A0A4D9DNG9</accession>
<feature type="domain" description="CCHC FOG-type" evidence="17">
    <location>
        <begin position="1211"/>
        <end position="1244"/>
    </location>
</feature>
<dbReference type="GO" id="GO:0000122">
    <property type="term" value="P:negative regulation of transcription by RNA polymerase II"/>
    <property type="evidence" value="ECO:0007669"/>
    <property type="project" value="TreeGrafter"/>
</dbReference>
<feature type="region of interest" description="Disordered" evidence="15">
    <location>
        <begin position="1"/>
        <end position="151"/>
    </location>
</feature>
<evidence type="ECO:0000256" key="11">
    <source>
        <dbReference type="ARBA" id="ARBA00023242"/>
    </source>
</evidence>
<dbReference type="FunFam" id="3.30.160.60:FF:000828">
    <property type="entry name" value="Zinc finger protein, FOG family member 1"/>
    <property type="match status" value="1"/>
</dbReference>
<keyword evidence="19" id="KW-1185">Reference proteome</keyword>
<feature type="compositionally biased region" description="Basic residues" evidence="15">
    <location>
        <begin position="1"/>
        <end position="13"/>
    </location>
</feature>
<dbReference type="InterPro" id="IPR059121">
    <property type="entry name" value="CCHC_ZFPM2-like"/>
</dbReference>
<dbReference type="Proteomes" id="UP000297703">
    <property type="component" value="Unassembled WGS sequence"/>
</dbReference>
<dbReference type="InterPro" id="IPR049361">
    <property type="entry name" value="ZFPM1/2_PR"/>
</dbReference>
<evidence type="ECO:0000256" key="7">
    <source>
        <dbReference type="ARBA" id="ARBA00023015"/>
    </source>
</evidence>
<feature type="region of interest" description="Disordered" evidence="15">
    <location>
        <begin position="1111"/>
        <end position="1212"/>
    </location>
</feature>
<dbReference type="PANTHER" id="PTHR12958:SF4">
    <property type="entry name" value="ZINC FINGER PROTEIN ZFPM1"/>
    <property type="match status" value="1"/>
</dbReference>
<feature type="domain" description="C2H2-type" evidence="16">
    <location>
        <begin position="377"/>
        <end position="400"/>
    </location>
</feature>